<evidence type="ECO:0000313" key="8">
    <source>
        <dbReference type="EMBL" id="SDH46930.1"/>
    </source>
</evidence>
<name>A0A1G8CPX9_9NOCA</name>
<dbReference type="RefSeq" id="WP_072739985.1">
    <property type="nucleotide sequence ID" value="NZ_CP048813.1"/>
</dbReference>
<evidence type="ECO:0000256" key="2">
    <source>
        <dbReference type="ARBA" id="ARBA00009997"/>
    </source>
</evidence>
<comment type="cofactor">
    <cofactor evidence="1">
        <name>Mg(2+)</name>
        <dbReference type="ChEBI" id="CHEBI:18420"/>
    </cofactor>
</comment>
<proteinExistence type="inferred from homology"/>
<evidence type="ECO:0000256" key="4">
    <source>
        <dbReference type="ARBA" id="ARBA00021948"/>
    </source>
</evidence>
<dbReference type="Proteomes" id="UP000183263">
    <property type="component" value="Unassembled WGS sequence"/>
</dbReference>
<comment type="similarity">
    <text evidence="2">Belongs to the ComB family.</text>
</comment>
<dbReference type="AlphaFoldDB" id="A0A1G8CPX9"/>
<dbReference type="GO" id="GO:0000287">
    <property type="term" value="F:magnesium ion binding"/>
    <property type="evidence" value="ECO:0007669"/>
    <property type="project" value="InterPro"/>
</dbReference>
<evidence type="ECO:0000313" key="9">
    <source>
        <dbReference type="Proteomes" id="UP000183263"/>
    </source>
</evidence>
<dbReference type="Pfam" id="PF04029">
    <property type="entry name" value="2-ph_phosp"/>
    <property type="match status" value="1"/>
</dbReference>
<evidence type="ECO:0000256" key="7">
    <source>
        <dbReference type="ARBA" id="ARBA00033711"/>
    </source>
</evidence>
<reference evidence="8 9" key="1">
    <citation type="submission" date="2016-10" db="EMBL/GenBank/DDBJ databases">
        <authorList>
            <person name="de Groot N.N."/>
        </authorList>
    </citation>
    <scope>NUCLEOTIDE SEQUENCE [LARGE SCALE GENOMIC DNA]</scope>
    <source>
        <strain evidence="8 9">DSM 44892</strain>
    </source>
</reference>
<evidence type="ECO:0000256" key="1">
    <source>
        <dbReference type="ARBA" id="ARBA00001946"/>
    </source>
</evidence>
<evidence type="ECO:0000256" key="3">
    <source>
        <dbReference type="ARBA" id="ARBA00012953"/>
    </source>
</evidence>
<gene>
    <name evidence="8" type="ORF">SAMN05444695_10273</name>
</gene>
<sequence>MNEAHRQGEYRIRFDWGLVGAEAVAPGVDVAVVVDVLSFSTTVSVALDIGTEVIPYRWDDGGAADAARRAGAALAVGRSQAGDDGISLSPGTLRSASPSPKRLVLPSPNGSTIAAALADRAGHCVAACLRNAPAVAEWIAHHAPGATVAVVAAGERWPDGALRPAVEDLWGAGYVLDRLGAGEASSGSSPEARAAVAAWRAITTDVPDTLRDCASGRELIAAGYTGDVEIAAEAAASRSVPLLHDGVFVCGE</sequence>
<accession>A0A1G8CPX9</accession>
<organism evidence="8 9">
    <name type="scientific">Rhodococcus triatomae</name>
    <dbReference type="NCBI Taxonomy" id="300028"/>
    <lineage>
        <taxon>Bacteria</taxon>
        <taxon>Bacillati</taxon>
        <taxon>Actinomycetota</taxon>
        <taxon>Actinomycetes</taxon>
        <taxon>Mycobacteriales</taxon>
        <taxon>Nocardiaceae</taxon>
        <taxon>Rhodococcus</taxon>
    </lineage>
</organism>
<dbReference type="SUPFAM" id="SSF142823">
    <property type="entry name" value="ComB-like"/>
    <property type="match status" value="1"/>
</dbReference>
<evidence type="ECO:0000256" key="6">
    <source>
        <dbReference type="ARBA" id="ARBA00022842"/>
    </source>
</evidence>
<keyword evidence="5" id="KW-0378">Hydrolase</keyword>
<dbReference type="GO" id="GO:0050532">
    <property type="term" value="F:2-phosphosulfolactate phosphatase activity"/>
    <property type="evidence" value="ECO:0007669"/>
    <property type="project" value="UniProtKB-EC"/>
</dbReference>
<comment type="catalytic activity">
    <reaction evidence="7">
        <text>(2R)-O-phospho-3-sulfolactate + H2O = (2R)-3-sulfolactate + phosphate</text>
        <dbReference type="Rhea" id="RHEA:23416"/>
        <dbReference type="ChEBI" id="CHEBI:15377"/>
        <dbReference type="ChEBI" id="CHEBI:15597"/>
        <dbReference type="ChEBI" id="CHEBI:43474"/>
        <dbReference type="ChEBI" id="CHEBI:58738"/>
        <dbReference type="EC" id="3.1.3.71"/>
    </reaction>
</comment>
<dbReference type="InterPro" id="IPR005238">
    <property type="entry name" value="ComB-like"/>
</dbReference>
<dbReference type="EC" id="3.1.3.71" evidence="3"/>
<dbReference type="EMBL" id="FNDN01000002">
    <property type="protein sequence ID" value="SDH46930.1"/>
    <property type="molecule type" value="Genomic_DNA"/>
</dbReference>
<dbReference type="InterPro" id="IPR036702">
    <property type="entry name" value="ComB-like_sf"/>
</dbReference>
<evidence type="ECO:0000256" key="5">
    <source>
        <dbReference type="ARBA" id="ARBA00022801"/>
    </source>
</evidence>
<protein>
    <recommendedName>
        <fullName evidence="4">Probable 2-phosphosulfolactate phosphatase</fullName>
        <ecNumber evidence="3">3.1.3.71</ecNumber>
    </recommendedName>
</protein>
<dbReference type="GO" id="GO:0050545">
    <property type="term" value="F:sulfopyruvate decarboxylase activity"/>
    <property type="evidence" value="ECO:0007669"/>
    <property type="project" value="TreeGrafter"/>
</dbReference>
<dbReference type="PANTHER" id="PTHR37311:SF1">
    <property type="entry name" value="2-PHOSPHOSULFOLACTATE PHOSPHATASE-RELATED"/>
    <property type="match status" value="1"/>
</dbReference>
<dbReference type="PANTHER" id="PTHR37311">
    <property type="entry name" value="2-PHOSPHOSULFOLACTATE PHOSPHATASE-RELATED"/>
    <property type="match status" value="1"/>
</dbReference>
<keyword evidence="9" id="KW-1185">Reference proteome</keyword>
<keyword evidence="6" id="KW-0460">Magnesium</keyword>
<dbReference type="OrthoDB" id="8588453at2"/>
<dbReference type="Gene3D" id="3.90.1560.10">
    <property type="entry name" value="ComB-like"/>
    <property type="match status" value="1"/>
</dbReference>